<dbReference type="Gene3D" id="1.20.1250.20">
    <property type="entry name" value="MFS general substrate transporter like domains"/>
    <property type="match status" value="1"/>
</dbReference>
<dbReference type="SUPFAM" id="SSF103473">
    <property type="entry name" value="MFS general substrate transporter"/>
    <property type="match status" value="1"/>
</dbReference>
<dbReference type="InterPro" id="IPR011701">
    <property type="entry name" value="MFS"/>
</dbReference>
<feature type="transmembrane region" description="Helical" evidence="7">
    <location>
        <begin position="316"/>
        <end position="339"/>
    </location>
</feature>
<keyword evidence="2" id="KW-0813">Transport</keyword>
<keyword evidence="9" id="KW-1185">Reference proteome</keyword>
<proteinExistence type="predicted"/>
<keyword evidence="6 7" id="KW-0472">Membrane</keyword>
<dbReference type="RefSeq" id="WP_190384681.1">
    <property type="nucleotide sequence ID" value="NZ_JACJQT010000148.1"/>
</dbReference>
<sequence>MNKYATIPKLRVFIIVFFGQFISLIGSGVTSFALDLWIYQKTGSVTQFALVALFTTLPPILVSPIAGAFVDRWDKRWTMILSDCSAGLATFFIAVLFFTNRLQVWQICVGISVISVCGLFQSLAVTATTSLLIPQKHLGRVSGILQIAESSAGLFIPGLAGILVLTIHIQGVLLIDFATYLFSVLSLFIVRFPKPKTRTTTVSKNQLGKGSLKSEIIYGWTYITSHPGFLGLLGYFAVINFLVGIVSIILIPMLLTFVSSATTGSVMSIASLGTFIGSLVMAAWGGPKRRVSGILCFGLLLGICMVLVGLRPSIPLITAAAFFGFFCFPLIGGCSEALLQSKVALDVQGRVFAVQGMITSSSLPLAYLVAGPLADNVFEPLLASGGLLSGNIGIIIGVGAGRGIALLIIVLGILLIMSTIYSYLYTDIRLLENSTE</sequence>
<feature type="transmembrane region" description="Helical" evidence="7">
    <location>
        <begin position="291"/>
        <end position="310"/>
    </location>
</feature>
<feature type="transmembrane region" description="Helical" evidence="7">
    <location>
        <begin position="77"/>
        <end position="98"/>
    </location>
</feature>
<protein>
    <submittedName>
        <fullName evidence="8">MFS transporter</fullName>
    </submittedName>
</protein>
<feature type="transmembrane region" description="Helical" evidence="7">
    <location>
        <begin position="351"/>
        <end position="369"/>
    </location>
</feature>
<dbReference type="PANTHER" id="PTHR43266">
    <property type="entry name" value="MACROLIDE-EFFLUX PROTEIN"/>
    <property type="match status" value="1"/>
</dbReference>
<evidence type="ECO:0000256" key="2">
    <source>
        <dbReference type="ARBA" id="ARBA00022448"/>
    </source>
</evidence>
<gene>
    <name evidence="8" type="ORF">H6F99_26040</name>
</gene>
<evidence type="ECO:0000256" key="7">
    <source>
        <dbReference type="SAM" id="Phobius"/>
    </source>
</evidence>
<feature type="transmembrane region" description="Helical" evidence="7">
    <location>
        <begin position="104"/>
        <end position="132"/>
    </location>
</feature>
<feature type="transmembrane region" description="Helical" evidence="7">
    <location>
        <begin position="171"/>
        <end position="190"/>
    </location>
</feature>
<dbReference type="PANTHER" id="PTHR43266:SF2">
    <property type="entry name" value="MAJOR FACILITATOR SUPERFAMILY (MFS) PROFILE DOMAIN-CONTAINING PROTEIN"/>
    <property type="match status" value="1"/>
</dbReference>
<evidence type="ECO:0000256" key="3">
    <source>
        <dbReference type="ARBA" id="ARBA00022475"/>
    </source>
</evidence>
<keyword evidence="4 7" id="KW-0812">Transmembrane</keyword>
<feature type="transmembrane region" description="Helical" evidence="7">
    <location>
        <begin position="264"/>
        <end position="284"/>
    </location>
</feature>
<dbReference type="Proteomes" id="UP000606721">
    <property type="component" value="Unassembled WGS sequence"/>
</dbReference>
<evidence type="ECO:0000256" key="6">
    <source>
        <dbReference type="ARBA" id="ARBA00023136"/>
    </source>
</evidence>
<comment type="caution">
    <text evidence="8">The sequence shown here is derived from an EMBL/GenBank/DDBJ whole genome shotgun (WGS) entry which is preliminary data.</text>
</comment>
<organism evidence="8 9">
    <name type="scientific">Aphanizomenon flos-aquae FACHB-1040</name>
    <dbReference type="NCBI Taxonomy" id="2692887"/>
    <lineage>
        <taxon>Bacteria</taxon>
        <taxon>Bacillati</taxon>
        <taxon>Cyanobacteriota</taxon>
        <taxon>Cyanophyceae</taxon>
        <taxon>Nostocales</taxon>
        <taxon>Aphanizomenonaceae</taxon>
        <taxon>Aphanizomenon</taxon>
    </lineage>
</organism>
<evidence type="ECO:0000256" key="1">
    <source>
        <dbReference type="ARBA" id="ARBA00004651"/>
    </source>
</evidence>
<feature type="transmembrane region" description="Helical" evidence="7">
    <location>
        <begin position="405"/>
        <end position="424"/>
    </location>
</feature>
<accession>A0ABR8C424</accession>
<dbReference type="InterPro" id="IPR036259">
    <property type="entry name" value="MFS_trans_sf"/>
</dbReference>
<evidence type="ECO:0000256" key="4">
    <source>
        <dbReference type="ARBA" id="ARBA00022692"/>
    </source>
</evidence>
<reference evidence="8 9" key="1">
    <citation type="journal article" date="2020" name="ISME J.">
        <title>Comparative genomics reveals insights into cyanobacterial evolution and habitat adaptation.</title>
        <authorList>
            <person name="Chen M.Y."/>
            <person name="Teng W.K."/>
            <person name="Zhao L."/>
            <person name="Hu C.X."/>
            <person name="Zhou Y.K."/>
            <person name="Han B.P."/>
            <person name="Song L.R."/>
            <person name="Shu W.S."/>
        </authorList>
    </citation>
    <scope>NUCLEOTIDE SEQUENCE [LARGE SCALE GENOMIC DNA]</scope>
    <source>
        <strain evidence="8 9">FACHB-1040</strain>
    </source>
</reference>
<evidence type="ECO:0000313" key="9">
    <source>
        <dbReference type="Proteomes" id="UP000606721"/>
    </source>
</evidence>
<evidence type="ECO:0000313" key="8">
    <source>
        <dbReference type="EMBL" id="MBD2281592.1"/>
    </source>
</evidence>
<dbReference type="CDD" id="cd06173">
    <property type="entry name" value="MFS_MefA_like"/>
    <property type="match status" value="1"/>
</dbReference>
<feature type="transmembrane region" description="Helical" evidence="7">
    <location>
        <begin position="381"/>
        <end position="398"/>
    </location>
</feature>
<feature type="transmembrane region" description="Helical" evidence="7">
    <location>
        <begin position="12"/>
        <end position="39"/>
    </location>
</feature>
<dbReference type="Pfam" id="PF07690">
    <property type="entry name" value="MFS_1"/>
    <property type="match status" value="1"/>
</dbReference>
<comment type="subcellular location">
    <subcellularLocation>
        <location evidence="1">Cell membrane</location>
        <topology evidence="1">Multi-pass membrane protein</topology>
    </subcellularLocation>
</comment>
<keyword evidence="5 7" id="KW-1133">Transmembrane helix</keyword>
<feature type="transmembrane region" description="Helical" evidence="7">
    <location>
        <begin position="144"/>
        <end position="165"/>
    </location>
</feature>
<evidence type="ECO:0000256" key="5">
    <source>
        <dbReference type="ARBA" id="ARBA00022989"/>
    </source>
</evidence>
<feature type="transmembrane region" description="Helical" evidence="7">
    <location>
        <begin position="45"/>
        <end position="70"/>
    </location>
</feature>
<keyword evidence="3" id="KW-1003">Cell membrane</keyword>
<name>A0ABR8C424_APHFL</name>
<dbReference type="EMBL" id="JACJQT010000148">
    <property type="protein sequence ID" value="MBD2281592.1"/>
    <property type="molecule type" value="Genomic_DNA"/>
</dbReference>
<feature type="transmembrane region" description="Helical" evidence="7">
    <location>
        <begin position="232"/>
        <end position="258"/>
    </location>
</feature>